<dbReference type="EMBL" id="JXSL01000030">
    <property type="protein sequence ID" value="KIL98238.1"/>
    <property type="molecule type" value="Genomic_DNA"/>
</dbReference>
<dbReference type="Proteomes" id="UP000031971">
    <property type="component" value="Unassembled WGS sequence"/>
</dbReference>
<keyword evidence="4" id="KW-1185">Reference proteome</keyword>
<accession>A0A0C2YSX3</accession>
<evidence type="ECO:0000256" key="1">
    <source>
        <dbReference type="SAM" id="MobiDB-lite"/>
    </source>
</evidence>
<evidence type="ECO:0000313" key="4">
    <source>
        <dbReference type="Proteomes" id="UP000031971"/>
    </source>
</evidence>
<reference evidence="3 4" key="1">
    <citation type="submission" date="2015-01" db="EMBL/GenBank/DDBJ databases">
        <title>Genome Sequence of Magnetospirillum magnetotacticum Strain MS-1.</title>
        <authorList>
            <person name="Marinov G.K."/>
            <person name="Smalley M.D."/>
            <person name="DeSalvo G."/>
        </authorList>
    </citation>
    <scope>NUCLEOTIDE SEQUENCE [LARGE SCALE GENOMIC DNA]</scope>
    <source>
        <strain evidence="3 4">MS-1</strain>
    </source>
</reference>
<evidence type="ECO:0000313" key="2">
    <source>
        <dbReference type="EMBL" id="KIL96879.1"/>
    </source>
</evidence>
<feature type="region of interest" description="Disordered" evidence="1">
    <location>
        <begin position="59"/>
        <end position="81"/>
    </location>
</feature>
<proteinExistence type="predicted"/>
<evidence type="ECO:0000313" key="3">
    <source>
        <dbReference type="EMBL" id="KIL98238.1"/>
    </source>
</evidence>
<name>A0A0C2YSX3_PARME</name>
<protein>
    <submittedName>
        <fullName evidence="3">Uncharacterized protein</fullName>
    </submittedName>
</protein>
<comment type="caution">
    <text evidence="3">The sequence shown here is derived from an EMBL/GenBank/DDBJ whole genome shotgun (WGS) entry which is preliminary data.</text>
</comment>
<dbReference type="AlphaFoldDB" id="A0A0C2YSX3"/>
<gene>
    <name evidence="3" type="ORF">CCC_01299</name>
    <name evidence="2" type="ORF">CCC_01372</name>
</gene>
<dbReference type="RefSeq" id="WP_008615258.1">
    <property type="nucleotide sequence ID" value="NZ_JXSL01000030.1"/>
</dbReference>
<dbReference type="EMBL" id="JXSL01000033">
    <property type="protein sequence ID" value="KIL96879.1"/>
    <property type="molecule type" value="Genomic_DNA"/>
</dbReference>
<sequence>MALETLFICQPYILGKRGGLKPQPPISYKTEPQALQRASRMMEGGSVAGVDVVRQTADPEMGDYDEPEFLQRLGSVPKAEN</sequence>
<dbReference type="OrthoDB" id="7220707at2"/>
<dbReference type="STRING" id="272627.CCC_01299"/>
<organism evidence="3 4">
    <name type="scientific">Paramagnetospirillum magnetotacticum MS-1</name>
    <dbReference type="NCBI Taxonomy" id="272627"/>
    <lineage>
        <taxon>Bacteria</taxon>
        <taxon>Pseudomonadati</taxon>
        <taxon>Pseudomonadota</taxon>
        <taxon>Alphaproteobacteria</taxon>
        <taxon>Rhodospirillales</taxon>
        <taxon>Magnetospirillaceae</taxon>
        <taxon>Paramagnetospirillum</taxon>
    </lineage>
</organism>